<dbReference type="GO" id="GO:0005262">
    <property type="term" value="F:calcium channel activity"/>
    <property type="evidence" value="ECO:0007669"/>
    <property type="project" value="InterPro"/>
</dbReference>
<accession>A0A8C7CC35</accession>
<organism evidence="2 3">
    <name type="scientific">Oncorhynchus kisutch</name>
    <name type="common">Coho salmon</name>
    <name type="synonym">Salmo kisutch</name>
    <dbReference type="NCBI Taxonomy" id="8019"/>
    <lineage>
        <taxon>Eukaryota</taxon>
        <taxon>Metazoa</taxon>
        <taxon>Chordata</taxon>
        <taxon>Craniata</taxon>
        <taxon>Vertebrata</taxon>
        <taxon>Euteleostomi</taxon>
        <taxon>Actinopterygii</taxon>
        <taxon>Neopterygii</taxon>
        <taxon>Teleostei</taxon>
        <taxon>Protacanthopterygii</taxon>
        <taxon>Salmoniformes</taxon>
        <taxon>Salmonidae</taxon>
        <taxon>Salmoninae</taxon>
        <taxon>Oncorhynchus</taxon>
    </lineage>
</organism>
<keyword evidence="1" id="KW-0812">Transmembrane</keyword>
<dbReference type="Pfam" id="PF15108">
    <property type="entry name" value="TMEM37"/>
    <property type="match status" value="1"/>
</dbReference>
<dbReference type="Ensembl" id="ENSOKIT00005002435.1">
    <property type="protein sequence ID" value="ENSOKIP00005002313.1"/>
    <property type="gene ID" value="ENSOKIG00005001112.1"/>
</dbReference>
<keyword evidence="1" id="KW-1133">Transmembrane helix</keyword>
<evidence type="ECO:0000313" key="3">
    <source>
        <dbReference type="Proteomes" id="UP000694557"/>
    </source>
</evidence>
<reference evidence="2" key="1">
    <citation type="submission" date="2025-08" db="UniProtKB">
        <authorList>
            <consortium name="Ensembl"/>
        </authorList>
    </citation>
    <scope>IDENTIFICATION</scope>
</reference>
<evidence type="ECO:0000313" key="2">
    <source>
        <dbReference type="Ensembl" id="ENSOKIP00005002313.1"/>
    </source>
</evidence>
<dbReference type="InterPro" id="IPR029372">
    <property type="entry name" value="Tmem37"/>
</dbReference>
<dbReference type="Proteomes" id="UP000694557">
    <property type="component" value="Unassembled WGS sequence"/>
</dbReference>
<reference evidence="2" key="2">
    <citation type="submission" date="2025-09" db="UniProtKB">
        <authorList>
            <consortium name="Ensembl"/>
        </authorList>
    </citation>
    <scope>IDENTIFICATION</scope>
</reference>
<proteinExistence type="predicted"/>
<dbReference type="PANTHER" id="PTHR31767:SF0">
    <property type="entry name" value="VOLTAGE-DEPENDENT CALCIUM CHANNEL GAMMA-LIKE SUBUNIT"/>
    <property type="match status" value="1"/>
</dbReference>
<dbReference type="PANTHER" id="PTHR31767">
    <property type="entry name" value="VOLTAGE-DEPENDENT CALCIUM CHANNEL GAMMA-LIKE SUBUNIT"/>
    <property type="match status" value="1"/>
</dbReference>
<keyword evidence="3" id="KW-1185">Reference proteome</keyword>
<name>A0A8C7CC35_ONCKI</name>
<keyword evidence="1" id="KW-0472">Membrane</keyword>
<dbReference type="AlphaFoldDB" id="A0A8C7CC35"/>
<feature type="transmembrane region" description="Helical" evidence="1">
    <location>
        <begin position="63"/>
        <end position="81"/>
    </location>
</feature>
<dbReference type="GO" id="GO:0005244">
    <property type="term" value="F:voltage-gated monoatomic ion channel activity"/>
    <property type="evidence" value="ECO:0007669"/>
    <property type="project" value="InterPro"/>
</dbReference>
<evidence type="ECO:0000256" key="1">
    <source>
        <dbReference type="SAM" id="Phobius"/>
    </source>
</evidence>
<dbReference type="GO" id="GO:0016020">
    <property type="term" value="C:membrane"/>
    <property type="evidence" value="ECO:0007669"/>
    <property type="project" value="InterPro"/>
</dbReference>
<dbReference type="GeneTree" id="ENSGT00390000006225"/>
<sequence length="97" mass="10041">MVSLAVVGAIFGLELLVISQVIEDRDSGRRCGLGSALVLVAAALSVGGVVMLVSLLRQQASPLGFTLTFWCQFTAVFLLFLNGMAAPHPSHGPAGTT</sequence>
<feature type="transmembrane region" description="Helical" evidence="1">
    <location>
        <begin position="35"/>
        <end position="56"/>
    </location>
</feature>
<protein>
    <submittedName>
        <fullName evidence="2">Transmembrane protein 37</fullName>
    </submittedName>
</protein>